<accession>A0AA96LHE5</accession>
<dbReference type="RefSeq" id="WP_315607130.1">
    <property type="nucleotide sequence ID" value="NZ_CP130318.1"/>
</dbReference>
<name>A0AA96LHE5_9BACL</name>
<protein>
    <submittedName>
        <fullName evidence="2">VOC family protein</fullName>
    </submittedName>
</protein>
<dbReference type="AlphaFoldDB" id="A0AA96LHE5"/>
<evidence type="ECO:0000259" key="1">
    <source>
        <dbReference type="PROSITE" id="PS51819"/>
    </source>
</evidence>
<dbReference type="InterPro" id="IPR004360">
    <property type="entry name" value="Glyas_Fos-R_dOase_dom"/>
</dbReference>
<dbReference type="KEGG" id="paun:MJA45_10090"/>
<dbReference type="Gene3D" id="3.30.720.110">
    <property type="match status" value="1"/>
</dbReference>
<dbReference type="Gene3D" id="3.30.720.120">
    <property type="match status" value="1"/>
</dbReference>
<dbReference type="InterPro" id="IPR037523">
    <property type="entry name" value="VOC_core"/>
</dbReference>
<dbReference type="CDD" id="cd07246">
    <property type="entry name" value="VOC_like"/>
    <property type="match status" value="1"/>
</dbReference>
<dbReference type="Proteomes" id="UP001305702">
    <property type="component" value="Chromosome"/>
</dbReference>
<dbReference type="EMBL" id="CP130318">
    <property type="protein sequence ID" value="WNQ13350.1"/>
    <property type="molecule type" value="Genomic_DNA"/>
</dbReference>
<proteinExistence type="predicted"/>
<feature type="domain" description="VOC" evidence="1">
    <location>
        <begin position="9"/>
        <end position="126"/>
    </location>
</feature>
<dbReference type="PROSITE" id="PS51819">
    <property type="entry name" value="VOC"/>
    <property type="match status" value="1"/>
</dbReference>
<organism evidence="2 3">
    <name type="scientific">Paenibacillus aurantius</name>
    <dbReference type="NCBI Taxonomy" id="2918900"/>
    <lineage>
        <taxon>Bacteria</taxon>
        <taxon>Bacillati</taxon>
        <taxon>Bacillota</taxon>
        <taxon>Bacilli</taxon>
        <taxon>Bacillales</taxon>
        <taxon>Paenibacillaceae</taxon>
        <taxon>Paenibacillus</taxon>
    </lineage>
</organism>
<dbReference type="PANTHER" id="PTHR34109">
    <property type="entry name" value="BNAUNNG04460D PROTEIN-RELATED"/>
    <property type="match status" value="1"/>
</dbReference>
<sequence length="137" mass="15292">MTHSYTPKGFQTATPYFIVQDAAKLAEFLTQAFGAVEENLMRSEEGKITHAELRVGTTILELSDAQGPFPPRTNTLHLFVEDTDSCYRKALEAGAVSLYEPGDMPYGERSAGIEDPFGNHWYLATFQRGEGKGYYEE</sequence>
<keyword evidence="3" id="KW-1185">Reference proteome</keyword>
<dbReference type="SUPFAM" id="SSF54593">
    <property type="entry name" value="Glyoxalase/Bleomycin resistance protein/Dihydroxybiphenyl dioxygenase"/>
    <property type="match status" value="1"/>
</dbReference>
<dbReference type="PANTHER" id="PTHR34109:SF1">
    <property type="entry name" value="VOC DOMAIN-CONTAINING PROTEIN"/>
    <property type="match status" value="1"/>
</dbReference>
<evidence type="ECO:0000313" key="3">
    <source>
        <dbReference type="Proteomes" id="UP001305702"/>
    </source>
</evidence>
<dbReference type="Pfam" id="PF00903">
    <property type="entry name" value="Glyoxalase"/>
    <property type="match status" value="1"/>
</dbReference>
<reference evidence="2 3" key="1">
    <citation type="submission" date="2022-02" db="EMBL/GenBank/DDBJ databases">
        <title>Paenibacillus sp. MBLB1776 Whole Genome Shotgun Sequencing.</title>
        <authorList>
            <person name="Hwang C.Y."/>
            <person name="Cho E.-S."/>
            <person name="Seo M.-J."/>
        </authorList>
    </citation>
    <scope>NUCLEOTIDE SEQUENCE [LARGE SCALE GENOMIC DNA]</scope>
    <source>
        <strain evidence="2 3">MBLB1776</strain>
    </source>
</reference>
<evidence type="ECO:0000313" key="2">
    <source>
        <dbReference type="EMBL" id="WNQ13350.1"/>
    </source>
</evidence>
<dbReference type="InterPro" id="IPR029068">
    <property type="entry name" value="Glyas_Bleomycin-R_OHBP_Dase"/>
</dbReference>
<gene>
    <name evidence="2" type="ORF">MJA45_10090</name>
</gene>